<dbReference type="AlphaFoldDB" id="A0A3M3S027"/>
<accession>A0A3M3S027</accession>
<dbReference type="Proteomes" id="UP000269335">
    <property type="component" value="Unassembled WGS sequence"/>
</dbReference>
<dbReference type="InterPro" id="IPR045351">
    <property type="entry name" value="DUF6531"/>
</dbReference>
<reference evidence="4 5" key="1">
    <citation type="submission" date="2018-08" db="EMBL/GenBank/DDBJ databases">
        <title>Recombination of ecologically and evolutionarily significant loci maintains genetic cohesion in the Pseudomonas syringae species complex.</title>
        <authorList>
            <person name="Dillon M."/>
            <person name="Thakur S."/>
            <person name="Almeida R.N.D."/>
            <person name="Weir B.S."/>
            <person name="Guttman D.S."/>
        </authorList>
    </citation>
    <scope>NUCLEOTIDE SEQUENCE [LARGE SCALE GENOMIC DNA]</scope>
    <source>
        <strain evidence="2 4">ICMP 15201</strain>
        <strain evidence="3 5">ICMP 15203</strain>
    </source>
</reference>
<dbReference type="EMBL" id="RBPH01000210">
    <property type="protein sequence ID" value="RMN78251.1"/>
    <property type="molecule type" value="Genomic_DNA"/>
</dbReference>
<dbReference type="PANTHER" id="PTHR32305">
    <property type="match status" value="1"/>
</dbReference>
<evidence type="ECO:0000313" key="5">
    <source>
        <dbReference type="Proteomes" id="UP000270524"/>
    </source>
</evidence>
<dbReference type="PANTHER" id="PTHR32305:SF15">
    <property type="entry name" value="PROTEIN RHSA-RELATED"/>
    <property type="match status" value="1"/>
</dbReference>
<dbReference type="InterPro" id="IPR050708">
    <property type="entry name" value="T6SS_VgrG/RHS"/>
</dbReference>
<organism evidence="3 5">
    <name type="scientific">Pseudomonas cannabina</name>
    <dbReference type="NCBI Taxonomy" id="86840"/>
    <lineage>
        <taxon>Bacteria</taxon>
        <taxon>Pseudomonadati</taxon>
        <taxon>Pseudomonadota</taxon>
        <taxon>Gammaproteobacteria</taxon>
        <taxon>Pseudomonadales</taxon>
        <taxon>Pseudomonadaceae</taxon>
        <taxon>Pseudomonas</taxon>
    </lineage>
</organism>
<name>A0A3M3S027_PSECA</name>
<evidence type="ECO:0000313" key="3">
    <source>
        <dbReference type="EMBL" id="RMO02053.1"/>
    </source>
</evidence>
<evidence type="ECO:0000313" key="2">
    <source>
        <dbReference type="EMBL" id="RMN78251.1"/>
    </source>
</evidence>
<sequence>MEIIRIGKKRCFSMCSLLFGLVYFLICSEYLSAASYTYRPLGKEAPYGSAIAACVDAAANAAGWNRYPQSNHSVFPARAGNGSVYYKCYFDIVDTITTGGIPQRSTIGPWTIVREGESCSVGSALDSIAGECISSCSSISQTLNKSTRECGLDEQKGTPPVNSCVGNPINVAVGNKFQVETDYQFANAGGMSFVRSYNSLERLWRHSYSTFIRFAEGGLSLVHADGRETFFNVVGGVAISAAGEAGSLVRFDDVWVYRTPNREAFTFDSTGRLVEWINPNSLKLTLAYVGSQVIVTSDAGQILRFVEDSRHQPLSLTAPDVSVDYIYDGNNNLASLTRIRSSVTEQRRFFYDDTRNVGLLTGITDERGVRFATWSYDDKGRAISSQHSDGAGLTRIAYNSDGSSTVTNELGKSTVYRYQQIGGVKRVTAIEGELSANCPASNSSYSYDEKGQMLTKTDAKGLITTYAYNDRGLEISRTEASGTTLARITTTEWDPDRFLPVKVIEPNRVTVYSYDNQGRELTRQSTSR</sequence>
<evidence type="ECO:0000313" key="4">
    <source>
        <dbReference type="Proteomes" id="UP000269335"/>
    </source>
</evidence>
<gene>
    <name evidence="3" type="ORF">ALQ51_02100</name>
    <name evidence="2" type="ORF">ALQ53_01540</name>
</gene>
<feature type="domain" description="DUF6531" evidence="1">
    <location>
        <begin position="166"/>
        <end position="231"/>
    </location>
</feature>
<dbReference type="GeneID" id="64466154"/>
<evidence type="ECO:0000259" key="1">
    <source>
        <dbReference type="Pfam" id="PF20148"/>
    </source>
</evidence>
<proteinExistence type="predicted"/>
<dbReference type="RefSeq" id="WP_225620143.1">
    <property type="nucleotide sequence ID" value="NZ_CP178532.1"/>
</dbReference>
<comment type="caution">
    <text evidence="3">The sequence shown here is derived from an EMBL/GenBank/DDBJ whole genome shotgun (WGS) entry which is preliminary data.</text>
</comment>
<dbReference type="Proteomes" id="UP000270524">
    <property type="component" value="Unassembled WGS sequence"/>
</dbReference>
<dbReference type="Pfam" id="PF20148">
    <property type="entry name" value="DUF6531"/>
    <property type="match status" value="1"/>
</dbReference>
<protein>
    <submittedName>
        <fullName evidence="3">YD repeat-containing protein</fullName>
    </submittedName>
</protein>
<dbReference type="Pfam" id="PF05593">
    <property type="entry name" value="RHS_repeat"/>
    <property type="match status" value="1"/>
</dbReference>
<dbReference type="InterPro" id="IPR031325">
    <property type="entry name" value="RHS_repeat"/>
</dbReference>
<dbReference type="Gene3D" id="2.180.10.10">
    <property type="entry name" value="RHS repeat-associated core"/>
    <property type="match status" value="1"/>
</dbReference>
<dbReference type="EMBL" id="RBPJ01000056">
    <property type="protein sequence ID" value="RMO02053.1"/>
    <property type="molecule type" value="Genomic_DNA"/>
</dbReference>